<comment type="caution">
    <text evidence="1">The sequence shown here is derived from an EMBL/GenBank/DDBJ whole genome shotgun (WGS) entry which is preliminary data.</text>
</comment>
<dbReference type="AlphaFoldDB" id="A0ABD1B875"/>
<keyword evidence="2" id="KW-1185">Reference proteome</keyword>
<sequence length="109" mass="12391">MHDIVRDFAIWIMSSSQNGCYSLVMAGTGLEEIRKHQFTHSLRRISLMYNKLERLPHLTAEYCADASTLMLQGNSLLQEIPIGFLQAFPTLRILNLSGTRLKSLPRSIL</sequence>
<dbReference type="InterPro" id="IPR032675">
    <property type="entry name" value="LRR_dom_sf"/>
</dbReference>
<dbReference type="SUPFAM" id="SSF52058">
    <property type="entry name" value="L domain-like"/>
    <property type="match status" value="1"/>
</dbReference>
<dbReference type="Proteomes" id="UP001558713">
    <property type="component" value="Unassembled WGS sequence"/>
</dbReference>
<gene>
    <name evidence="1" type="ORF">V5N11_028611</name>
</gene>
<evidence type="ECO:0000313" key="1">
    <source>
        <dbReference type="EMBL" id="KAL1215148.1"/>
    </source>
</evidence>
<accession>A0ABD1B875</accession>
<proteinExistence type="predicted"/>
<organism evidence="1 2">
    <name type="scientific">Cardamine amara subsp. amara</name>
    <dbReference type="NCBI Taxonomy" id="228776"/>
    <lineage>
        <taxon>Eukaryota</taxon>
        <taxon>Viridiplantae</taxon>
        <taxon>Streptophyta</taxon>
        <taxon>Embryophyta</taxon>
        <taxon>Tracheophyta</taxon>
        <taxon>Spermatophyta</taxon>
        <taxon>Magnoliopsida</taxon>
        <taxon>eudicotyledons</taxon>
        <taxon>Gunneridae</taxon>
        <taxon>Pentapetalae</taxon>
        <taxon>rosids</taxon>
        <taxon>malvids</taxon>
        <taxon>Brassicales</taxon>
        <taxon>Brassicaceae</taxon>
        <taxon>Cardamineae</taxon>
        <taxon>Cardamine</taxon>
    </lineage>
</organism>
<dbReference type="Gene3D" id="3.80.10.10">
    <property type="entry name" value="Ribonuclease Inhibitor"/>
    <property type="match status" value="1"/>
</dbReference>
<protein>
    <submittedName>
        <fullName evidence="1">Disease resistance protein</fullName>
    </submittedName>
</protein>
<name>A0ABD1B875_CARAN</name>
<dbReference type="InterPro" id="IPR001611">
    <property type="entry name" value="Leu-rich_rpt"/>
</dbReference>
<dbReference type="Pfam" id="PF00560">
    <property type="entry name" value="LRR_1"/>
    <property type="match status" value="1"/>
</dbReference>
<dbReference type="EMBL" id="JBANAX010000291">
    <property type="protein sequence ID" value="KAL1215148.1"/>
    <property type="molecule type" value="Genomic_DNA"/>
</dbReference>
<reference evidence="1 2" key="1">
    <citation type="submission" date="2024-04" db="EMBL/GenBank/DDBJ databases">
        <title>Genome assembly C_amara_ONT_v2.</title>
        <authorList>
            <person name="Yant L."/>
            <person name="Moore C."/>
            <person name="Slenker M."/>
        </authorList>
    </citation>
    <scope>NUCLEOTIDE SEQUENCE [LARGE SCALE GENOMIC DNA]</scope>
    <source>
        <tissue evidence="1">Leaf</tissue>
    </source>
</reference>
<evidence type="ECO:0000313" key="2">
    <source>
        <dbReference type="Proteomes" id="UP001558713"/>
    </source>
</evidence>